<keyword evidence="5" id="KW-1185">Reference proteome</keyword>
<gene>
    <name evidence="4" type="ORF">FN960_18630</name>
</gene>
<feature type="domain" description="CdaR GGDEF-like" evidence="3">
    <location>
        <begin position="173"/>
        <end position="285"/>
    </location>
</feature>
<evidence type="ECO:0000259" key="3">
    <source>
        <dbReference type="Pfam" id="PF17853"/>
    </source>
</evidence>
<dbReference type="OrthoDB" id="9792148at2"/>
<protein>
    <recommendedName>
        <fullName evidence="6">PucR family transcriptional regulator</fullName>
    </recommendedName>
</protein>
<evidence type="ECO:0000313" key="5">
    <source>
        <dbReference type="Proteomes" id="UP000318521"/>
    </source>
</evidence>
<dbReference type="EMBL" id="VLXZ01000016">
    <property type="protein sequence ID" value="TSB44991.1"/>
    <property type="molecule type" value="Genomic_DNA"/>
</dbReference>
<organism evidence="4 5">
    <name type="scientific">Alkalicoccobacillus porphyridii</name>
    <dbReference type="NCBI Taxonomy" id="2597270"/>
    <lineage>
        <taxon>Bacteria</taxon>
        <taxon>Bacillati</taxon>
        <taxon>Bacillota</taxon>
        <taxon>Bacilli</taxon>
        <taxon>Bacillales</taxon>
        <taxon>Bacillaceae</taxon>
        <taxon>Alkalicoccobacillus</taxon>
    </lineage>
</organism>
<dbReference type="Pfam" id="PF17853">
    <property type="entry name" value="GGDEF_2"/>
    <property type="match status" value="1"/>
</dbReference>
<dbReference type="Pfam" id="PF13556">
    <property type="entry name" value="HTH_30"/>
    <property type="match status" value="1"/>
</dbReference>
<dbReference type="PANTHER" id="PTHR33744:SF1">
    <property type="entry name" value="DNA-BINDING TRANSCRIPTIONAL ACTIVATOR ADER"/>
    <property type="match status" value="1"/>
</dbReference>
<dbReference type="InterPro" id="IPR051448">
    <property type="entry name" value="CdaR-like_regulators"/>
</dbReference>
<dbReference type="RefSeq" id="WP_143850383.1">
    <property type="nucleotide sequence ID" value="NZ_VLXZ01000016.1"/>
</dbReference>
<dbReference type="Proteomes" id="UP000318521">
    <property type="component" value="Unassembled WGS sequence"/>
</dbReference>
<evidence type="ECO:0008006" key="6">
    <source>
        <dbReference type="Google" id="ProtNLM"/>
    </source>
</evidence>
<evidence type="ECO:0000313" key="4">
    <source>
        <dbReference type="EMBL" id="TSB44991.1"/>
    </source>
</evidence>
<reference evidence="4 5" key="1">
    <citation type="submission" date="2019-07" db="EMBL/GenBank/DDBJ databases">
        <authorList>
            <person name="Park Y.J."/>
            <person name="Jeong S.E."/>
            <person name="Jung H.S."/>
        </authorList>
    </citation>
    <scope>NUCLEOTIDE SEQUENCE [LARGE SCALE GENOMIC DNA]</scope>
    <source>
        <strain evidence="5">P16(2019)</strain>
    </source>
</reference>
<proteinExistence type="inferred from homology"/>
<sequence length="406" mass="46820">MDKPLKKLEALSEIGAIVDYVSRELKRPVILEGADFSLAAYHSYHIHQFDLANQQTIFSKKCPQHIYDKFLECGIIQKLQESNERFNVGPIEEIGLNARIVKTIRYKGEIQGYIWLQEYQQSLTDQELEFFEEAAVHLAQTMYESQVMKLAKSDAADHVYQMALAHSFTSKQQLQELAYDEGIPFTRHLVVTAIKQKKGALLAKRVEALRQIGLPNSYILTHEGSIIVLTSENPTQTIIRAMLHSLKQEAGEEEYRQMWIGISRSCLNLTELARGYSEAIKVIKIADMLGEQPVERREFSTIGLFKYVETLSQVQEETGYQNPDLLILERKDATSQTEFIKTIEQYLIHNCRVKAASEQLFIHPNTLSYRLKQIQELTSIRFDDFNLKCQLLIDIMVLKKTRREQA</sequence>
<comment type="caution">
    <text evidence="4">The sequence shown here is derived from an EMBL/GenBank/DDBJ whole genome shotgun (WGS) entry which is preliminary data.</text>
</comment>
<comment type="similarity">
    <text evidence="1">Belongs to the CdaR family.</text>
</comment>
<dbReference type="InterPro" id="IPR025736">
    <property type="entry name" value="PucR_C-HTH_dom"/>
</dbReference>
<dbReference type="Gene3D" id="1.10.10.2840">
    <property type="entry name" value="PucR C-terminal helix-turn-helix domain"/>
    <property type="match status" value="1"/>
</dbReference>
<evidence type="ECO:0000256" key="1">
    <source>
        <dbReference type="ARBA" id="ARBA00006754"/>
    </source>
</evidence>
<dbReference type="InterPro" id="IPR042070">
    <property type="entry name" value="PucR_C-HTH_sf"/>
</dbReference>
<accession>A0A553ZU36</accession>
<evidence type="ECO:0000259" key="2">
    <source>
        <dbReference type="Pfam" id="PF13556"/>
    </source>
</evidence>
<dbReference type="PANTHER" id="PTHR33744">
    <property type="entry name" value="CARBOHYDRATE DIACID REGULATOR"/>
    <property type="match status" value="1"/>
</dbReference>
<feature type="domain" description="PucR C-terminal helix-turn-helix" evidence="2">
    <location>
        <begin position="340"/>
        <end position="393"/>
    </location>
</feature>
<name>A0A553ZU36_9BACI</name>
<dbReference type="AlphaFoldDB" id="A0A553ZU36"/>
<dbReference type="InterPro" id="IPR041522">
    <property type="entry name" value="CdaR_GGDEF"/>
</dbReference>